<name>A0A2V1ECS8_9PLEO</name>
<evidence type="ECO:0000313" key="2">
    <source>
        <dbReference type="EMBL" id="PVI08357.1"/>
    </source>
</evidence>
<accession>A0A2V1ECS8</accession>
<dbReference type="EMBL" id="KZ805300">
    <property type="protein sequence ID" value="PVI08357.1"/>
    <property type="molecule type" value="Genomic_DNA"/>
</dbReference>
<evidence type="ECO:0000256" key="1">
    <source>
        <dbReference type="SAM" id="Coils"/>
    </source>
</evidence>
<proteinExistence type="predicted"/>
<organism evidence="2 3">
    <name type="scientific">Periconia macrospinosa</name>
    <dbReference type="NCBI Taxonomy" id="97972"/>
    <lineage>
        <taxon>Eukaryota</taxon>
        <taxon>Fungi</taxon>
        <taxon>Dikarya</taxon>
        <taxon>Ascomycota</taxon>
        <taxon>Pezizomycotina</taxon>
        <taxon>Dothideomycetes</taxon>
        <taxon>Pleosporomycetidae</taxon>
        <taxon>Pleosporales</taxon>
        <taxon>Massarineae</taxon>
        <taxon>Periconiaceae</taxon>
        <taxon>Periconia</taxon>
    </lineage>
</organism>
<keyword evidence="1" id="KW-0175">Coiled coil</keyword>
<dbReference type="AlphaFoldDB" id="A0A2V1ECS8"/>
<keyword evidence="3" id="KW-1185">Reference proteome</keyword>
<reference evidence="2 3" key="1">
    <citation type="journal article" date="2018" name="Sci. Rep.">
        <title>Comparative genomics provides insights into the lifestyle and reveals functional heterogeneity of dark septate endophytic fungi.</title>
        <authorList>
            <person name="Knapp D.G."/>
            <person name="Nemeth J.B."/>
            <person name="Barry K."/>
            <person name="Hainaut M."/>
            <person name="Henrissat B."/>
            <person name="Johnson J."/>
            <person name="Kuo A."/>
            <person name="Lim J.H.P."/>
            <person name="Lipzen A."/>
            <person name="Nolan M."/>
            <person name="Ohm R.A."/>
            <person name="Tamas L."/>
            <person name="Grigoriev I.V."/>
            <person name="Spatafora J.W."/>
            <person name="Nagy L.G."/>
            <person name="Kovacs G.M."/>
        </authorList>
    </citation>
    <scope>NUCLEOTIDE SEQUENCE [LARGE SCALE GENOMIC DNA]</scope>
    <source>
        <strain evidence="2 3">DSE2036</strain>
    </source>
</reference>
<protein>
    <submittedName>
        <fullName evidence="2">Uncharacterized protein</fullName>
    </submittedName>
</protein>
<sequence length="437" mass="48821">MLMKNQTGNRSINVIGSAARPPSALDNPVLLPSTTIHLGKAPYINNNLSRHFQVVSSYTTQATPKQNDDNQPLAALSPAYGTQTLVLTLSNPAHSLVDNWLLSLEVVGNMQPPVAGTLLSLGPLIAPPYERYLPPVGIYYDPDDSRLKLQIPDGIEDPTIPDPYCGRCLKLRSNHQSSQRNIMTCCDVCGFCGILHLTGTICPQLYGTKAWYSQTQAYIAENPQSLHFRPSEQEERQLQRLSYIEPNAKYTPGHLPSFTRFGWALRGLPKEASVIAMRIHNPCIPKMSLEYERAAALNKSLPDLTSMKAEMAVLKQLSDGHKRIHEETQEQQKILRQKLHEASNEIKRLNERVYILESGQESYSNYQTNSKRRRLERNSSVQPLLHRRSTGVTTEMFPESIAENAGQEHESEAGIFGGGEVVGVDYDILNKMLFGSE</sequence>
<gene>
    <name evidence="2" type="ORF">DM02DRAFT_621241</name>
</gene>
<dbReference type="OrthoDB" id="10684066at2759"/>
<evidence type="ECO:0000313" key="3">
    <source>
        <dbReference type="Proteomes" id="UP000244855"/>
    </source>
</evidence>
<dbReference type="Proteomes" id="UP000244855">
    <property type="component" value="Unassembled WGS sequence"/>
</dbReference>
<feature type="coiled-coil region" evidence="1">
    <location>
        <begin position="325"/>
        <end position="352"/>
    </location>
</feature>